<dbReference type="EMBL" id="KE747814">
    <property type="protein sequence ID" value="RMZ68067.1"/>
    <property type="molecule type" value="Genomic_DNA"/>
</dbReference>
<name>A0A3M7M0M9_9PLEO</name>
<evidence type="ECO:0000313" key="1">
    <source>
        <dbReference type="EMBL" id="RMZ68067.1"/>
    </source>
</evidence>
<accession>A0A3M7M0M9</accession>
<proteinExistence type="predicted"/>
<sequence>MSGVDTVDPPAPQVTVTKSGRSACDMRSNRVCRFANPCTAVSPPPFLSWSREVGQPHHGRLGREELEREVVGAIGQCINLIRNLLHLFPLLERDMNSGVAGEVVSWLQMVKEQKSAGSSLGRRRWGTDRRSGCITFIGPGLRQSVNAPERDRQTGILYSLKRINL</sequence>
<dbReference type="Proteomes" id="UP000265663">
    <property type="component" value="Unassembled WGS sequence"/>
</dbReference>
<evidence type="ECO:0000313" key="2">
    <source>
        <dbReference type="Proteomes" id="UP000265663"/>
    </source>
</evidence>
<protein>
    <submittedName>
        <fullName evidence="1">Uncharacterized protein</fullName>
    </submittedName>
</protein>
<keyword evidence="2" id="KW-1185">Reference proteome</keyword>
<dbReference type="AlphaFoldDB" id="A0A3M7M0M9"/>
<reference evidence="1 2" key="1">
    <citation type="journal article" date="2014" name="PLoS ONE">
        <title>De novo Genome Assembly of the Fungal Plant Pathogen Pyrenophora semeniperda.</title>
        <authorList>
            <person name="Soliai M.M."/>
            <person name="Meyer S.E."/>
            <person name="Udall J.A."/>
            <person name="Elzinga D.E."/>
            <person name="Hermansen R.A."/>
            <person name="Bodily P.M."/>
            <person name="Hart A.A."/>
            <person name="Coleman C.E."/>
        </authorList>
    </citation>
    <scope>NUCLEOTIDE SEQUENCE [LARGE SCALE GENOMIC DNA]</scope>
    <source>
        <strain evidence="1 2">CCB06</strain>
        <tissue evidence="1">Mycelium</tissue>
    </source>
</reference>
<gene>
    <name evidence="1" type="ORF">GMOD_00004234</name>
</gene>
<organism evidence="1 2">
    <name type="scientific">Pyrenophora seminiperda CCB06</name>
    <dbReference type="NCBI Taxonomy" id="1302712"/>
    <lineage>
        <taxon>Eukaryota</taxon>
        <taxon>Fungi</taxon>
        <taxon>Dikarya</taxon>
        <taxon>Ascomycota</taxon>
        <taxon>Pezizomycotina</taxon>
        <taxon>Dothideomycetes</taxon>
        <taxon>Pleosporomycetidae</taxon>
        <taxon>Pleosporales</taxon>
        <taxon>Pleosporineae</taxon>
        <taxon>Pleosporaceae</taxon>
        <taxon>Pyrenophora</taxon>
    </lineage>
</organism>